<dbReference type="SUPFAM" id="SSF103473">
    <property type="entry name" value="MFS general substrate transporter"/>
    <property type="match status" value="1"/>
</dbReference>
<protein>
    <submittedName>
        <fullName evidence="8">Putative MFS family arabinose efflux permease</fullName>
    </submittedName>
</protein>
<accession>A0A7Y9IRR8</accession>
<dbReference type="PROSITE" id="PS50850">
    <property type="entry name" value="MFS"/>
    <property type="match status" value="1"/>
</dbReference>
<feature type="transmembrane region" description="Helical" evidence="6">
    <location>
        <begin position="201"/>
        <end position="227"/>
    </location>
</feature>
<gene>
    <name evidence="8" type="ORF">FHW18_001058</name>
</gene>
<dbReference type="Gene3D" id="1.20.1250.20">
    <property type="entry name" value="MFS general substrate transporter like domains"/>
    <property type="match status" value="1"/>
</dbReference>
<dbReference type="Pfam" id="PF06779">
    <property type="entry name" value="MFS_4"/>
    <property type="match status" value="1"/>
</dbReference>
<organism evidence="8 9">
    <name type="scientific">Pigmentiphaga litoralis</name>
    <dbReference type="NCBI Taxonomy" id="516702"/>
    <lineage>
        <taxon>Bacteria</taxon>
        <taxon>Pseudomonadati</taxon>
        <taxon>Pseudomonadota</taxon>
        <taxon>Betaproteobacteria</taxon>
        <taxon>Burkholderiales</taxon>
        <taxon>Alcaligenaceae</taxon>
        <taxon>Pigmentiphaga</taxon>
    </lineage>
</organism>
<comment type="caution">
    <text evidence="8">The sequence shown here is derived from an EMBL/GenBank/DDBJ whole genome shotgun (WGS) entry which is preliminary data.</text>
</comment>
<feature type="transmembrane region" description="Helical" evidence="6">
    <location>
        <begin position="74"/>
        <end position="96"/>
    </location>
</feature>
<comment type="subcellular location">
    <subcellularLocation>
        <location evidence="1">Cell membrane</location>
        <topology evidence="1">Multi-pass membrane protein</topology>
    </subcellularLocation>
</comment>
<sequence>MKRDINLVSAGFALTALTYGLGRFAYGLLLPEIRNDLALTVSSAGWIGGSSFAAYCIGVLIAFITLTRLGDRGVAALAGITATVGLILIATASSAWVLGTGIALAGFGTGLTSPPLAAAVSHHIDAQAHSISNGVINAGTAGGIALSGIFVVIVDSSWRTLYTLFAGIGVAVSVWAVLALPSSRHAVAARPFTFKSLGRAGVDGLCASAFLMGAGSTAVWTFGAALLQQRFEFNSQEVAYAWIGLGTAATLGASTGLLTNRFGVAFVHRASLLAMALTLCALAFYGLPTALAFAGMAVFGAAYIVSTGAFLLWGIALYPSRPDIGLGIPFLTMAVGQTVGAPAYGFVWDHAGVTPALLGAASVIALGAFWRPAHRLLAHDT</sequence>
<dbReference type="AlphaFoldDB" id="A0A7Y9IRR8"/>
<evidence type="ECO:0000256" key="4">
    <source>
        <dbReference type="ARBA" id="ARBA00022989"/>
    </source>
</evidence>
<dbReference type="PANTHER" id="PTHR43124">
    <property type="entry name" value="PURINE EFFLUX PUMP PBUE"/>
    <property type="match status" value="1"/>
</dbReference>
<dbReference type="InterPro" id="IPR036259">
    <property type="entry name" value="MFS_trans_sf"/>
</dbReference>
<feature type="domain" description="Major facilitator superfamily (MFS) profile" evidence="7">
    <location>
        <begin position="8"/>
        <end position="381"/>
    </location>
</feature>
<evidence type="ECO:0000256" key="1">
    <source>
        <dbReference type="ARBA" id="ARBA00004651"/>
    </source>
</evidence>
<dbReference type="RefSeq" id="WP_179584049.1">
    <property type="nucleotide sequence ID" value="NZ_JACBYR010000001.1"/>
</dbReference>
<evidence type="ECO:0000313" key="9">
    <source>
        <dbReference type="Proteomes" id="UP000542125"/>
    </source>
</evidence>
<dbReference type="EMBL" id="JACBYR010000001">
    <property type="protein sequence ID" value="NYE81787.1"/>
    <property type="molecule type" value="Genomic_DNA"/>
</dbReference>
<evidence type="ECO:0000256" key="3">
    <source>
        <dbReference type="ARBA" id="ARBA00022692"/>
    </source>
</evidence>
<dbReference type="GO" id="GO:0005886">
    <property type="term" value="C:plasma membrane"/>
    <property type="evidence" value="ECO:0007669"/>
    <property type="project" value="UniProtKB-SubCell"/>
</dbReference>
<dbReference type="PANTHER" id="PTHR43124:SF3">
    <property type="entry name" value="CHLORAMPHENICOL EFFLUX PUMP RV0191"/>
    <property type="match status" value="1"/>
</dbReference>
<evidence type="ECO:0000256" key="5">
    <source>
        <dbReference type="ARBA" id="ARBA00023136"/>
    </source>
</evidence>
<feature type="transmembrane region" description="Helical" evidence="6">
    <location>
        <begin position="160"/>
        <end position="180"/>
    </location>
</feature>
<name>A0A7Y9IRR8_9BURK</name>
<dbReference type="InterPro" id="IPR010645">
    <property type="entry name" value="MFS_4"/>
</dbReference>
<keyword evidence="9" id="KW-1185">Reference proteome</keyword>
<proteinExistence type="predicted"/>
<keyword evidence="4 6" id="KW-1133">Transmembrane helix</keyword>
<feature type="transmembrane region" description="Helical" evidence="6">
    <location>
        <begin position="239"/>
        <end position="258"/>
    </location>
</feature>
<feature type="transmembrane region" description="Helical" evidence="6">
    <location>
        <begin position="102"/>
        <end position="122"/>
    </location>
</feature>
<feature type="transmembrane region" description="Helical" evidence="6">
    <location>
        <begin position="324"/>
        <end position="347"/>
    </location>
</feature>
<dbReference type="InterPro" id="IPR020846">
    <property type="entry name" value="MFS_dom"/>
</dbReference>
<feature type="transmembrane region" description="Helical" evidence="6">
    <location>
        <begin position="293"/>
        <end position="317"/>
    </location>
</feature>
<evidence type="ECO:0000313" key="8">
    <source>
        <dbReference type="EMBL" id="NYE81787.1"/>
    </source>
</evidence>
<dbReference type="GO" id="GO:0022857">
    <property type="term" value="F:transmembrane transporter activity"/>
    <property type="evidence" value="ECO:0007669"/>
    <property type="project" value="InterPro"/>
</dbReference>
<dbReference type="InterPro" id="IPR050189">
    <property type="entry name" value="MFS_Efflux_Transporters"/>
</dbReference>
<evidence type="ECO:0000259" key="7">
    <source>
        <dbReference type="PROSITE" id="PS50850"/>
    </source>
</evidence>
<reference evidence="8 9" key="1">
    <citation type="submission" date="2020-07" db="EMBL/GenBank/DDBJ databases">
        <title>Genomic Encyclopedia of Type Strains, Phase IV (KMG-V): Genome sequencing to study the core and pangenomes of soil and plant-associated prokaryotes.</title>
        <authorList>
            <person name="Whitman W."/>
        </authorList>
    </citation>
    <scope>NUCLEOTIDE SEQUENCE [LARGE SCALE GENOMIC DNA]</scope>
    <source>
        <strain evidence="8 9">SAS40</strain>
    </source>
</reference>
<keyword evidence="5 6" id="KW-0472">Membrane</keyword>
<keyword evidence="2" id="KW-1003">Cell membrane</keyword>
<feature type="transmembrane region" description="Helical" evidence="6">
    <location>
        <begin position="46"/>
        <end position="67"/>
    </location>
</feature>
<dbReference type="Proteomes" id="UP000542125">
    <property type="component" value="Unassembled WGS sequence"/>
</dbReference>
<evidence type="ECO:0000256" key="2">
    <source>
        <dbReference type="ARBA" id="ARBA00022475"/>
    </source>
</evidence>
<feature type="transmembrane region" description="Helical" evidence="6">
    <location>
        <begin position="134"/>
        <end position="154"/>
    </location>
</feature>
<feature type="transmembrane region" description="Helical" evidence="6">
    <location>
        <begin position="353"/>
        <end position="370"/>
    </location>
</feature>
<evidence type="ECO:0000256" key="6">
    <source>
        <dbReference type="SAM" id="Phobius"/>
    </source>
</evidence>
<keyword evidence="3 6" id="KW-0812">Transmembrane</keyword>
<feature type="transmembrane region" description="Helical" evidence="6">
    <location>
        <begin position="270"/>
        <end position="287"/>
    </location>
</feature>